<keyword evidence="3" id="KW-1185">Reference proteome</keyword>
<evidence type="ECO:0000259" key="1">
    <source>
        <dbReference type="Pfam" id="PF00149"/>
    </source>
</evidence>
<dbReference type="Pfam" id="PF00149">
    <property type="entry name" value="Metallophos"/>
    <property type="match status" value="1"/>
</dbReference>
<accession>A0ABR6VH14</accession>
<dbReference type="RefSeq" id="WP_186502533.1">
    <property type="nucleotide sequence ID" value="NZ_JACOGK010000007.1"/>
</dbReference>
<feature type="domain" description="Calcineurin-like phosphoesterase" evidence="1">
    <location>
        <begin position="34"/>
        <end position="249"/>
    </location>
</feature>
<dbReference type="Gene3D" id="3.60.21.10">
    <property type="match status" value="1"/>
</dbReference>
<proteinExistence type="predicted"/>
<evidence type="ECO:0000313" key="2">
    <source>
        <dbReference type="EMBL" id="MBC3536378.1"/>
    </source>
</evidence>
<sequence length="323" mass="36615">MARSGWFKKLQSVLGIAPSFSAVRSKRAGRAYRRIVVLSDIHYPSKTCISGAPYMNKMATKENALHDISHWRDVDLSVFTGDMVQRDGSQAEYATVKAFVRGLRCRKAFIAGNHELLYSKDGAGHFTTAGLFDRILHMKRYTRTFGPLYYMRRLYGYVLIFLSPDVTTGQAAVELSQQQLHWLQQVLTENRDAPTIIFCHAPLAGTALPDAAGVSRPGERDVAQPAQALADILRHQPQVRLWVSGHTHTRPGDPDFMNPVNYFDGRILNVYNGDWDDNEAIYTNSLYLFADRIVIRTYSHKDHCWLPQFDRVVTAVLRKRLAA</sequence>
<dbReference type="PANTHER" id="PTHR43143">
    <property type="entry name" value="METALLOPHOSPHOESTERASE, CALCINEURIN SUPERFAMILY"/>
    <property type="match status" value="1"/>
</dbReference>
<dbReference type="InterPro" id="IPR004843">
    <property type="entry name" value="Calcineurin-like_PHP"/>
</dbReference>
<dbReference type="Proteomes" id="UP000606870">
    <property type="component" value="Unassembled WGS sequence"/>
</dbReference>
<dbReference type="SUPFAM" id="SSF56300">
    <property type="entry name" value="Metallo-dependent phosphatases"/>
    <property type="match status" value="1"/>
</dbReference>
<gene>
    <name evidence="2" type="ORF">H8J70_03815</name>
</gene>
<protein>
    <submittedName>
        <fullName evidence="2">Metallophosphoesterase</fullName>
    </submittedName>
</protein>
<evidence type="ECO:0000313" key="3">
    <source>
        <dbReference type="Proteomes" id="UP000606870"/>
    </source>
</evidence>
<organism evidence="2 3">
    <name type="scientific">Megasphaera hominis</name>
    <dbReference type="NCBI Taxonomy" id="159836"/>
    <lineage>
        <taxon>Bacteria</taxon>
        <taxon>Bacillati</taxon>
        <taxon>Bacillota</taxon>
        <taxon>Negativicutes</taxon>
        <taxon>Veillonellales</taxon>
        <taxon>Veillonellaceae</taxon>
        <taxon>Megasphaera</taxon>
    </lineage>
</organism>
<name>A0ABR6VH14_9FIRM</name>
<dbReference type="InterPro" id="IPR051918">
    <property type="entry name" value="STPP_CPPED1"/>
</dbReference>
<dbReference type="EMBL" id="JACOGK010000007">
    <property type="protein sequence ID" value="MBC3536378.1"/>
    <property type="molecule type" value="Genomic_DNA"/>
</dbReference>
<comment type="caution">
    <text evidence="2">The sequence shown here is derived from an EMBL/GenBank/DDBJ whole genome shotgun (WGS) entry which is preliminary data.</text>
</comment>
<dbReference type="PANTHER" id="PTHR43143:SF1">
    <property type="entry name" value="SERINE_THREONINE-PROTEIN PHOSPHATASE CPPED1"/>
    <property type="match status" value="1"/>
</dbReference>
<reference evidence="2 3" key="1">
    <citation type="submission" date="2020-08" db="EMBL/GenBank/DDBJ databases">
        <authorList>
            <person name="Liu C."/>
            <person name="Sun Q."/>
        </authorList>
    </citation>
    <scope>NUCLEOTIDE SEQUENCE [LARGE SCALE GENOMIC DNA]</scope>
    <source>
        <strain evidence="2 3">NSJ-59</strain>
    </source>
</reference>
<dbReference type="InterPro" id="IPR029052">
    <property type="entry name" value="Metallo-depent_PP-like"/>
</dbReference>